<evidence type="ECO:0000313" key="2">
    <source>
        <dbReference type="EMBL" id="NYF96863.1"/>
    </source>
</evidence>
<dbReference type="EMBL" id="JACCAE010000001">
    <property type="protein sequence ID" value="NYF96863.1"/>
    <property type="molecule type" value="Genomic_DNA"/>
</dbReference>
<accession>A0A852VQ82</accession>
<evidence type="ECO:0000313" key="3">
    <source>
        <dbReference type="Proteomes" id="UP000554054"/>
    </source>
</evidence>
<dbReference type="RefSeq" id="WP_185989863.1">
    <property type="nucleotide sequence ID" value="NZ_JACCAE010000001.1"/>
</dbReference>
<keyword evidence="3" id="KW-1185">Reference proteome</keyword>
<gene>
    <name evidence="2" type="ORF">BJY20_000255</name>
</gene>
<evidence type="ECO:0000256" key="1">
    <source>
        <dbReference type="SAM" id="Phobius"/>
    </source>
</evidence>
<feature type="transmembrane region" description="Helical" evidence="1">
    <location>
        <begin position="6"/>
        <end position="26"/>
    </location>
</feature>
<keyword evidence="1" id="KW-0472">Membrane</keyword>
<keyword evidence="1" id="KW-1133">Transmembrane helix</keyword>
<protein>
    <submittedName>
        <fullName evidence="2">Uncharacterized protein</fullName>
    </submittedName>
</protein>
<reference evidence="2 3" key="1">
    <citation type="submission" date="2020-07" db="EMBL/GenBank/DDBJ databases">
        <title>Sequencing the genomes of 1000 actinobacteria strains.</title>
        <authorList>
            <person name="Klenk H.-P."/>
        </authorList>
    </citation>
    <scope>NUCLEOTIDE SEQUENCE [LARGE SCALE GENOMIC DNA]</scope>
    <source>
        <strain evidence="2 3">DSM 26154</strain>
    </source>
</reference>
<feature type="transmembrane region" description="Helical" evidence="1">
    <location>
        <begin position="89"/>
        <end position="111"/>
    </location>
</feature>
<dbReference type="AlphaFoldDB" id="A0A852VQ82"/>
<keyword evidence="1" id="KW-0812">Transmembrane</keyword>
<name>A0A852VQ82_9MICO</name>
<organism evidence="2 3">
    <name type="scientific">Janibacter cremeus</name>
    <dbReference type="NCBI Taxonomy" id="1285192"/>
    <lineage>
        <taxon>Bacteria</taxon>
        <taxon>Bacillati</taxon>
        <taxon>Actinomycetota</taxon>
        <taxon>Actinomycetes</taxon>
        <taxon>Micrococcales</taxon>
        <taxon>Intrasporangiaceae</taxon>
        <taxon>Janibacter</taxon>
    </lineage>
</organism>
<proteinExistence type="predicted"/>
<dbReference type="Proteomes" id="UP000554054">
    <property type="component" value="Unassembled WGS sequence"/>
</dbReference>
<comment type="caution">
    <text evidence="2">The sequence shown here is derived from an EMBL/GenBank/DDBJ whole genome shotgun (WGS) entry which is preliminary data.</text>
</comment>
<feature type="transmembrane region" description="Helical" evidence="1">
    <location>
        <begin position="54"/>
        <end position="77"/>
    </location>
</feature>
<sequence>MDPGNALTALIALCAGAVLALAAALCRRGRSRRARFWARTYGLDHPSGYDYREITVLVVLPLLAQTLLVWGLVAGVLSVDVLRESGATVLIPIAVIAEVILWNVLLVATVYRDIMPLWVYPSWLRSERRRERDLIRSR</sequence>